<reference evidence="2" key="2">
    <citation type="submission" date="2020-09" db="EMBL/GenBank/DDBJ databases">
        <authorList>
            <person name="Sun Q."/>
            <person name="Ohkuma M."/>
        </authorList>
    </citation>
    <scope>NUCLEOTIDE SEQUENCE</scope>
    <source>
        <strain evidence="2">JCM 19831</strain>
    </source>
</reference>
<comment type="caution">
    <text evidence="2">The sequence shown here is derived from an EMBL/GenBank/DDBJ whole genome shotgun (WGS) entry which is preliminary data.</text>
</comment>
<evidence type="ECO:0000256" key="1">
    <source>
        <dbReference type="SAM" id="MobiDB-lite"/>
    </source>
</evidence>
<proteinExistence type="predicted"/>
<accession>A0A917UCY9</accession>
<organism evidence="2 3">
    <name type="scientific">Dactylosporangium sucinum</name>
    <dbReference type="NCBI Taxonomy" id="1424081"/>
    <lineage>
        <taxon>Bacteria</taxon>
        <taxon>Bacillati</taxon>
        <taxon>Actinomycetota</taxon>
        <taxon>Actinomycetes</taxon>
        <taxon>Micromonosporales</taxon>
        <taxon>Micromonosporaceae</taxon>
        <taxon>Dactylosporangium</taxon>
    </lineage>
</organism>
<name>A0A917UCY9_9ACTN</name>
<protein>
    <submittedName>
        <fullName evidence="2">Uncharacterized protein</fullName>
    </submittedName>
</protein>
<keyword evidence="3" id="KW-1185">Reference proteome</keyword>
<sequence length="94" mass="10231">MRRGKDRGRGRLLVVVAECGLVHVEHAPRSADVGQRFFERSGPAGRDGVPDGSELPRDELAQLVAPIRGGGEPEPENCAPIRLTEWSYAAAARW</sequence>
<dbReference type="Proteomes" id="UP000642070">
    <property type="component" value="Unassembled WGS sequence"/>
</dbReference>
<feature type="region of interest" description="Disordered" evidence="1">
    <location>
        <begin position="35"/>
        <end position="56"/>
    </location>
</feature>
<evidence type="ECO:0000313" key="2">
    <source>
        <dbReference type="EMBL" id="GGM71159.1"/>
    </source>
</evidence>
<dbReference type="EMBL" id="BMPI01000062">
    <property type="protein sequence ID" value="GGM71159.1"/>
    <property type="molecule type" value="Genomic_DNA"/>
</dbReference>
<dbReference type="AlphaFoldDB" id="A0A917UCY9"/>
<evidence type="ECO:0000313" key="3">
    <source>
        <dbReference type="Proteomes" id="UP000642070"/>
    </source>
</evidence>
<reference evidence="2" key="1">
    <citation type="journal article" date="2014" name="Int. J. Syst. Evol. Microbiol.">
        <title>Complete genome sequence of Corynebacterium casei LMG S-19264T (=DSM 44701T), isolated from a smear-ripened cheese.</title>
        <authorList>
            <consortium name="US DOE Joint Genome Institute (JGI-PGF)"/>
            <person name="Walter F."/>
            <person name="Albersmeier A."/>
            <person name="Kalinowski J."/>
            <person name="Ruckert C."/>
        </authorList>
    </citation>
    <scope>NUCLEOTIDE SEQUENCE</scope>
    <source>
        <strain evidence="2">JCM 19831</strain>
    </source>
</reference>
<gene>
    <name evidence="2" type="ORF">GCM10007977_086260</name>
</gene>